<dbReference type="PROSITE" id="PS51365">
    <property type="entry name" value="RENAL_DIPEPTIDASE_2"/>
    <property type="match status" value="1"/>
</dbReference>
<proteinExistence type="predicted"/>
<name>A0A9D9DPT0_9BACT</name>
<accession>A0A9D9DPT0</accession>
<dbReference type="Pfam" id="PF01244">
    <property type="entry name" value="Peptidase_M19"/>
    <property type="match status" value="1"/>
</dbReference>
<dbReference type="EMBL" id="JADINB010000079">
    <property type="protein sequence ID" value="MBO8428984.1"/>
    <property type="molecule type" value="Genomic_DNA"/>
</dbReference>
<comment type="caution">
    <text evidence="1">The sequence shown here is derived from an EMBL/GenBank/DDBJ whole genome shotgun (WGS) entry which is preliminary data.</text>
</comment>
<evidence type="ECO:0000313" key="1">
    <source>
        <dbReference type="EMBL" id="MBO8428984.1"/>
    </source>
</evidence>
<dbReference type="Proteomes" id="UP000823635">
    <property type="component" value="Unassembled WGS sequence"/>
</dbReference>
<dbReference type="PANTHER" id="PTHR10443:SF12">
    <property type="entry name" value="DIPEPTIDASE"/>
    <property type="match status" value="1"/>
</dbReference>
<dbReference type="InterPro" id="IPR032466">
    <property type="entry name" value="Metal_Hydrolase"/>
</dbReference>
<dbReference type="GO" id="GO:0070573">
    <property type="term" value="F:metallodipeptidase activity"/>
    <property type="evidence" value="ECO:0007669"/>
    <property type="project" value="InterPro"/>
</dbReference>
<gene>
    <name evidence="1" type="ORF">IAC68_03505</name>
</gene>
<reference evidence="1" key="1">
    <citation type="submission" date="2020-10" db="EMBL/GenBank/DDBJ databases">
        <authorList>
            <person name="Gilroy R."/>
        </authorList>
    </citation>
    <scope>NUCLEOTIDE SEQUENCE</scope>
    <source>
        <strain evidence="1">15467</strain>
    </source>
</reference>
<dbReference type="GO" id="GO:0006508">
    <property type="term" value="P:proteolysis"/>
    <property type="evidence" value="ECO:0007669"/>
    <property type="project" value="InterPro"/>
</dbReference>
<sequence length="370" mass="41245">MTAKQLHKSAFVLDSHCDAPLRLLRNGADFGVRCQEGHYDFIRMKEGGVDASFFAVYTSNALAPDEATRVALQLIARINDAVWKNRDKAALATSVREGRELKEQGLCAVYMGMENGAPIQKDLSLLRLFYKMGIRYITLTHTGNNEICDSSGQTTKRWGGVSPFGKNVIAEMNRLGMIIDVSHISDDSFYDVLKYSKAPVVATHSCCRALASHPRNLTDQMIKDLAAAGGVLQINFYPPFLSDEYAEKFWPLCDAFDSAQDYMRAHPRSKEAVAAFKKAEKEMFALKRPSYKLLVDHIDHAVSLVGAKHVGLGTDYDGIETAPVGLEDVSRMELITRELVARGYSEDDIRGILGENFLRVFSEVENLSYR</sequence>
<dbReference type="AlphaFoldDB" id="A0A9D9DPT0"/>
<reference evidence="1" key="2">
    <citation type="journal article" date="2021" name="PeerJ">
        <title>Extensive microbial diversity within the chicken gut microbiome revealed by metagenomics and culture.</title>
        <authorList>
            <person name="Gilroy R."/>
            <person name="Ravi A."/>
            <person name="Getino M."/>
            <person name="Pursley I."/>
            <person name="Horton D.L."/>
            <person name="Alikhan N.F."/>
            <person name="Baker D."/>
            <person name="Gharbi K."/>
            <person name="Hall N."/>
            <person name="Watson M."/>
            <person name="Adriaenssens E.M."/>
            <person name="Foster-Nyarko E."/>
            <person name="Jarju S."/>
            <person name="Secka A."/>
            <person name="Antonio M."/>
            <person name="Oren A."/>
            <person name="Chaudhuri R.R."/>
            <person name="La Ragione R."/>
            <person name="Hildebrand F."/>
            <person name="Pallen M.J."/>
        </authorList>
    </citation>
    <scope>NUCLEOTIDE SEQUENCE</scope>
    <source>
        <strain evidence="1">15467</strain>
    </source>
</reference>
<dbReference type="SUPFAM" id="SSF51556">
    <property type="entry name" value="Metallo-dependent hydrolases"/>
    <property type="match status" value="1"/>
</dbReference>
<organism evidence="1 2">
    <name type="scientific">Candidatus Egerieousia excrementavium</name>
    <dbReference type="NCBI Taxonomy" id="2840778"/>
    <lineage>
        <taxon>Bacteria</taxon>
        <taxon>Pseudomonadati</taxon>
        <taxon>Bacteroidota</taxon>
        <taxon>Bacteroidia</taxon>
        <taxon>Bacteroidales</taxon>
        <taxon>Candidatus Egerieousia</taxon>
    </lineage>
</organism>
<dbReference type="InterPro" id="IPR008257">
    <property type="entry name" value="Pept_M19"/>
</dbReference>
<dbReference type="PANTHER" id="PTHR10443">
    <property type="entry name" value="MICROSOMAL DIPEPTIDASE"/>
    <property type="match status" value="1"/>
</dbReference>
<evidence type="ECO:0000313" key="2">
    <source>
        <dbReference type="Proteomes" id="UP000823635"/>
    </source>
</evidence>
<dbReference type="Gene3D" id="3.20.20.140">
    <property type="entry name" value="Metal-dependent hydrolases"/>
    <property type="match status" value="1"/>
</dbReference>
<protein>
    <submittedName>
        <fullName evidence="1">Dipeptidase</fullName>
    </submittedName>
</protein>
<dbReference type="CDD" id="cd01301">
    <property type="entry name" value="rDP_like"/>
    <property type="match status" value="1"/>
</dbReference>